<comment type="caution">
    <text evidence="1">The sequence shown here is derived from an EMBL/GenBank/DDBJ whole genome shotgun (WGS) entry which is preliminary data.</text>
</comment>
<dbReference type="InterPro" id="IPR012675">
    <property type="entry name" value="Beta-grasp_dom_sf"/>
</dbReference>
<dbReference type="InterPro" id="IPR016155">
    <property type="entry name" value="Mopterin_synth/thiamin_S_b"/>
</dbReference>
<dbReference type="AlphaFoldDB" id="A0A009HIL0"/>
<dbReference type="PATRIC" id="fig|1310613.3.peg.3399"/>
<dbReference type="GeneID" id="92894262"/>
<dbReference type="InterPro" id="IPR003749">
    <property type="entry name" value="ThiS/MoaD-like"/>
</dbReference>
<dbReference type="RefSeq" id="WP_001187658.1">
    <property type="nucleotide sequence ID" value="NZ_JEWH01000064.1"/>
</dbReference>
<evidence type="ECO:0000313" key="1">
    <source>
        <dbReference type="EMBL" id="EXB04002.1"/>
    </source>
</evidence>
<accession>A0A009HIL0</accession>
<dbReference type="SUPFAM" id="SSF54285">
    <property type="entry name" value="MoaD/ThiS"/>
    <property type="match status" value="1"/>
</dbReference>
<protein>
    <submittedName>
        <fullName evidence="1">ThiS family protein</fullName>
    </submittedName>
</protein>
<dbReference type="SMR" id="A0A009HIL0"/>
<dbReference type="Proteomes" id="UP000020595">
    <property type="component" value="Unassembled WGS sequence"/>
</dbReference>
<dbReference type="Pfam" id="PF02597">
    <property type="entry name" value="ThiS"/>
    <property type="match status" value="1"/>
</dbReference>
<sequence length="84" mass="9011">MQQSIQIKVEAFGAIEKLLPENLLLVCPSHSLVKDVLDEIVLLHPESTKAMEKCACAIGDNVITRQTVLSEPCTLVLLSPVAGG</sequence>
<dbReference type="EMBL" id="JEWH01000064">
    <property type="protein sequence ID" value="EXB04002.1"/>
    <property type="molecule type" value="Genomic_DNA"/>
</dbReference>
<reference evidence="1 2" key="1">
    <citation type="submission" date="2014-02" db="EMBL/GenBank/DDBJ databases">
        <title>Comparative genomics and transcriptomics to identify genetic mechanisms underlying the emergence of carbapenem resistant Acinetobacter baumannii (CRAb).</title>
        <authorList>
            <person name="Harris A.D."/>
            <person name="Johnson K.J."/>
            <person name="George J."/>
            <person name="Shefchek K."/>
            <person name="Daugherty S.C."/>
            <person name="Parankush S."/>
            <person name="Sadzewicz L."/>
            <person name="Tallon L."/>
            <person name="Sengamalay N."/>
            <person name="Hazen T.H."/>
            <person name="Rasko D.A."/>
        </authorList>
    </citation>
    <scope>NUCLEOTIDE SEQUENCE [LARGE SCALE GENOMIC DNA]</scope>
    <source>
        <strain evidence="1 2">1295743</strain>
    </source>
</reference>
<organism evidence="1 2">
    <name type="scientific">Acinetobacter baumannii (strain 1295743)</name>
    <dbReference type="NCBI Taxonomy" id="1310613"/>
    <lineage>
        <taxon>Bacteria</taxon>
        <taxon>Pseudomonadati</taxon>
        <taxon>Pseudomonadota</taxon>
        <taxon>Gammaproteobacteria</taxon>
        <taxon>Moraxellales</taxon>
        <taxon>Moraxellaceae</taxon>
        <taxon>Acinetobacter</taxon>
        <taxon>Acinetobacter calcoaceticus/baumannii complex</taxon>
    </lineage>
</organism>
<name>A0A009HIL0_ACIB9</name>
<proteinExistence type="predicted"/>
<evidence type="ECO:0000313" key="2">
    <source>
        <dbReference type="Proteomes" id="UP000020595"/>
    </source>
</evidence>
<dbReference type="Gene3D" id="3.10.20.30">
    <property type="match status" value="1"/>
</dbReference>
<gene>
    <name evidence="1" type="ORF">J512_3543</name>
</gene>